<evidence type="ECO:0000313" key="1">
    <source>
        <dbReference type="EMBL" id="KDQ64613.1"/>
    </source>
</evidence>
<dbReference type="EMBL" id="KL197709">
    <property type="protein sequence ID" value="KDQ64613.1"/>
    <property type="molecule type" value="Genomic_DNA"/>
</dbReference>
<dbReference type="HOGENOM" id="CLU_021648_0_0_1"/>
<evidence type="ECO:0000313" key="2">
    <source>
        <dbReference type="Proteomes" id="UP000027265"/>
    </source>
</evidence>
<dbReference type="Proteomes" id="UP000027265">
    <property type="component" value="Unassembled WGS sequence"/>
</dbReference>
<proteinExistence type="predicted"/>
<keyword evidence="2" id="KW-1185">Reference proteome</keyword>
<sequence>MSSQESRIFFEFDNQDILDIVHQLSSTHSLDAGSSSFVSHQAGPGRTLDNMISPLGRCLENALSSISERIGNGPNVAMNRCLVAVNRALRSQYPWFHPPVRSSKFLQRPPPLAQLLEDIFSPYSMWNTGVCEDRVFIDSCHRLISYLRSDKLGNQILAIYYITALACCKPDILTHLVRLGAPDAIRAAHLHYLWFPKGHRDRSLLLASSKRALVMFSDSTALAVIKELDLVIRKSRKDNCDLSSHGGPLISDLLDLSLNPETQILVARHLSSIASEILLTENSDILQPKLSFRILANWVTLTLTGDPLCSIVFRNLIDKLLLYSNYSATNDTVLSLFVCLLRWKTRGGDFKFVNFVNHSLRRIIRYKYLPNRPTSKHNLPPLRQILSQPSHFDHLSIDADTSSILREIVSPSQEIWSAFCRYWNCPGVASSYLDSIPLRSIPSAKRIQLCRRLLALVLRGECSTTDVLRIASHDVECHETITRLLESSATTLDAEADHIATLREIISSRSTPPSCSLFQTKYLDQWCTGIYRVPTTATQHRPLLIGHSRYEGRLISRSGLSLSESAPELLLGHKSSLHWTPVSDFIAQGTHRNPVRVAGDDHGRDTFIAAIPQPFSPGSSIFVIGGDLVPEKWASHRTEQMYILTRCRFNGQLAEVYWYHRGQHRFTNAFTMEECDPPEWIQSPDIGCPHWPCQDWWKQNQ</sequence>
<reference evidence="2" key="1">
    <citation type="journal article" date="2014" name="Proc. Natl. Acad. Sci. U.S.A.">
        <title>Extensive sampling of basidiomycete genomes demonstrates inadequacy of the white-rot/brown-rot paradigm for wood decay fungi.</title>
        <authorList>
            <person name="Riley R."/>
            <person name="Salamov A.A."/>
            <person name="Brown D.W."/>
            <person name="Nagy L.G."/>
            <person name="Floudas D."/>
            <person name="Held B.W."/>
            <person name="Levasseur A."/>
            <person name="Lombard V."/>
            <person name="Morin E."/>
            <person name="Otillar R."/>
            <person name="Lindquist E.A."/>
            <person name="Sun H."/>
            <person name="LaButti K.M."/>
            <person name="Schmutz J."/>
            <person name="Jabbour D."/>
            <person name="Luo H."/>
            <person name="Baker S.E."/>
            <person name="Pisabarro A.G."/>
            <person name="Walton J.D."/>
            <person name="Blanchette R.A."/>
            <person name="Henrissat B."/>
            <person name="Martin F."/>
            <person name="Cullen D."/>
            <person name="Hibbett D.S."/>
            <person name="Grigoriev I.V."/>
        </authorList>
    </citation>
    <scope>NUCLEOTIDE SEQUENCE [LARGE SCALE GENOMIC DNA]</scope>
    <source>
        <strain evidence="2">MUCL 33604</strain>
    </source>
</reference>
<dbReference type="AlphaFoldDB" id="A0A067QC14"/>
<protein>
    <submittedName>
        <fullName evidence="1">Uncharacterized protein</fullName>
    </submittedName>
</protein>
<name>A0A067QC14_9AGAM</name>
<gene>
    <name evidence="1" type="ORF">JAAARDRAFT_28254</name>
</gene>
<accession>A0A067QC14</accession>
<organism evidence="1 2">
    <name type="scientific">Jaapia argillacea MUCL 33604</name>
    <dbReference type="NCBI Taxonomy" id="933084"/>
    <lineage>
        <taxon>Eukaryota</taxon>
        <taxon>Fungi</taxon>
        <taxon>Dikarya</taxon>
        <taxon>Basidiomycota</taxon>
        <taxon>Agaricomycotina</taxon>
        <taxon>Agaricomycetes</taxon>
        <taxon>Agaricomycetidae</taxon>
        <taxon>Jaapiales</taxon>
        <taxon>Jaapiaceae</taxon>
        <taxon>Jaapia</taxon>
    </lineage>
</organism>
<dbReference type="InParanoid" id="A0A067QC14"/>